<dbReference type="PROSITE" id="PS51296">
    <property type="entry name" value="RIESKE"/>
    <property type="match status" value="1"/>
</dbReference>
<evidence type="ECO:0000256" key="1">
    <source>
        <dbReference type="ARBA" id="ARBA00022714"/>
    </source>
</evidence>
<keyword evidence="3" id="KW-0408">Iron</keyword>
<dbReference type="Gene3D" id="3.30.9.10">
    <property type="entry name" value="D-Amino Acid Oxidase, subunit A, domain 2"/>
    <property type="match status" value="1"/>
</dbReference>
<dbReference type="GO" id="GO:0016020">
    <property type="term" value="C:membrane"/>
    <property type="evidence" value="ECO:0007669"/>
    <property type="project" value="InterPro"/>
</dbReference>
<evidence type="ECO:0000259" key="6">
    <source>
        <dbReference type="PROSITE" id="PS51296"/>
    </source>
</evidence>
<reference evidence="7 8" key="1">
    <citation type="journal article" date="2016" name="Genome Announc.">
        <title>Whole-Genome Sequence of Rummeliibacillus stabekisii Strain PP9 Isolated from Antarctic Soil.</title>
        <authorList>
            <person name="da Mota F.F."/>
            <person name="Vollu R.E."/>
            <person name="Jurelevicius D."/>
            <person name="Seldin L."/>
        </authorList>
    </citation>
    <scope>NUCLEOTIDE SEQUENCE [LARGE SCALE GENOMIC DNA]</scope>
    <source>
        <strain evidence="7 8">PP9</strain>
    </source>
</reference>
<dbReference type="STRING" id="241244.ATY39_12760"/>
<organism evidence="7 8">
    <name type="scientific">Rummeliibacillus stabekisii</name>
    <dbReference type="NCBI Taxonomy" id="241244"/>
    <lineage>
        <taxon>Bacteria</taxon>
        <taxon>Bacillati</taxon>
        <taxon>Bacillota</taxon>
        <taxon>Bacilli</taxon>
        <taxon>Bacillales</taxon>
        <taxon>Caryophanaceae</taxon>
        <taxon>Rummeliibacillus</taxon>
    </lineage>
</organism>
<dbReference type="GO" id="GO:0004497">
    <property type="term" value="F:monooxygenase activity"/>
    <property type="evidence" value="ECO:0007669"/>
    <property type="project" value="UniProtKB-ARBA"/>
</dbReference>
<dbReference type="OrthoDB" id="9767869at2"/>
<dbReference type="GO" id="GO:0016705">
    <property type="term" value="F:oxidoreductase activity, acting on paired donors, with incorporation or reduction of molecular oxygen"/>
    <property type="evidence" value="ECO:0007669"/>
    <property type="project" value="UniProtKB-ARBA"/>
</dbReference>
<keyword evidence="1" id="KW-0001">2Fe-2S</keyword>
<feature type="domain" description="Rieske" evidence="6">
    <location>
        <begin position="373"/>
        <end position="456"/>
    </location>
</feature>
<dbReference type="Gene3D" id="3.50.50.60">
    <property type="entry name" value="FAD/NAD(P)-binding domain"/>
    <property type="match status" value="1"/>
</dbReference>
<dbReference type="InterPro" id="IPR036188">
    <property type="entry name" value="FAD/NAD-bd_sf"/>
</dbReference>
<keyword evidence="2" id="KW-0479">Metal-binding</keyword>
<evidence type="ECO:0000256" key="4">
    <source>
        <dbReference type="ARBA" id="ARBA00023014"/>
    </source>
</evidence>
<dbReference type="PRINTS" id="PR00162">
    <property type="entry name" value="RIESKE"/>
</dbReference>
<dbReference type="Pfam" id="PF01266">
    <property type="entry name" value="DAO"/>
    <property type="match status" value="1"/>
</dbReference>
<gene>
    <name evidence="7" type="ORF">ATY39_12760</name>
</gene>
<sequence length="456" mass="49863">MYKSLWLQQPTEHSKAALGESIETDVCIIGGGLSGIMTAYHLSKAGKDVVLLEGDSVLGGATGHSTGKLTAQHGAIYQTLIKQFGSDGASLYYKLNQKAVSSGFDLVGSDVIQPSTSILYTQEEFNRKKLEDEWDAYKQLNISGTMNPKSEIPYPLKLSVSMSEQAQIHPVRFGREMLAKAMAAGTKVYEHTRVQHVDIQNKKATTHSGHTVSCKDLVIASHYPIEALRGLHLFKLEINRSYIIAFKTPNPYKGQYLSVDTAVRSIRTALIDGENYLLLAGPSHKAGTKSDTYKYYDEIEAEGHDRFDAKDIPFKWSAQDPETPDLLPYVGQLGSGTPHVWIATGFRKWGISNSLVAGQLISDGILGAPNKGLDLYSPSHTKLGTALAQALKIGSQVAVNFVGGYITRTSTPRCTHMGCKTRWNEADETWDCPCHGSRFSKEGLVIEGPAVDPLEL</sequence>
<evidence type="ECO:0000313" key="7">
    <source>
        <dbReference type="EMBL" id="AMX00201.1"/>
    </source>
</evidence>
<dbReference type="PANTHER" id="PTHR13847">
    <property type="entry name" value="SARCOSINE DEHYDROGENASE-RELATED"/>
    <property type="match status" value="1"/>
</dbReference>
<evidence type="ECO:0000313" key="8">
    <source>
        <dbReference type="Proteomes" id="UP000076021"/>
    </source>
</evidence>
<dbReference type="EMBL" id="CP014806">
    <property type="protein sequence ID" value="AMX00201.1"/>
    <property type="molecule type" value="Genomic_DNA"/>
</dbReference>
<dbReference type="PANTHER" id="PTHR13847:SF274">
    <property type="entry name" value="RIESKE 2FE-2S IRON-SULFUR PROTEIN YHFW-RELATED"/>
    <property type="match status" value="1"/>
</dbReference>
<keyword evidence="5" id="KW-1015">Disulfide bond</keyword>
<dbReference type="GO" id="GO:0005737">
    <property type="term" value="C:cytoplasm"/>
    <property type="evidence" value="ECO:0007669"/>
    <property type="project" value="TreeGrafter"/>
</dbReference>
<dbReference type="Pfam" id="PF00355">
    <property type="entry name" value="Rieske"/>
    <property type="match status" value="1"/>
</dbReference>
<dbReference type="InterPro" id="IPR036922">
    <property type="entry name" value="Rieske_2Fe-2S_sf"/>
</dbReference>
<accession>A0A143HFC6</accession>
<evidence type="ECO:0000256" key="5">
    <source>
        <dbReference type="ARBA" id="ARBA00023157"/>
    </source>
</evidence>
<keyword evidence="4" id="KW-0411">Iron-sulfur</keyword>
<dbReference type="Gene3D" id="2.102.10.10">
    <property type="entry name" value="Rieske [2Fe-2S] iron-sulphur domain"/>
    <property type="match status" value="1"/>
</dbReference>
<proteinExistence type="predicted"/>
<reference evidence="8" key="2">
    <citation type="submission" date="2016-03" db="EMBL/GenBank/DDBJ databases">
        <authorList>
            <person name="Ploux O."/>
        </authorList>
    </citation>
    <scope>NUCLEOTIDE SEQUENCE [LARGE SCALE GENOMIC DNA]</scope>
    <source>
        <strain evidence="8">PP9</strain>
    </source>
</reference>
<dbReference type="GO" id="GO:0051537">
    <property type="term" value="F:2 iron, 2 sulfur cluster binding"/>
    <property type="evidence" value="ECO:0007669"/>
    <property type="project" value="UniProtKB-KW"/>
</dbReference>
<dbReference type="SUPFAM" id="SSF50022">
    <property type="entry name" value="ISP domain"/>
    <property type="match status" value="1"/>
</dbReference>
<dbReference type="InterPro" id="IPR017941">
    <property type="entry name" value="Rieske_2Fe-2S"/>
</dbReference>
<keyword evidence="8" id="KW-1185">Reference proteome</keyword>
<dbReference type="Proteomes" id="UP000076021">
    <property type="component" value="Chromosome"/>
</dbReference>
<dbReference type="InterPro" id="IPR005805">
    <property type="entry name" value="Rieske_Fe-S_prot_C"/>
</dbReference>
<dbReference type="SUPFAM" id="SSF51905">
    <property type="entry name" value="FAD/NAD(P)-binding domain"/>
    <property type="match status" value="1"/>
</dbReference>
<dbReference type="AlphaFoldDB" id="A0A143HFC6"/>
<protein>
    <recommendedName>
        <fullName evidence="6">Rieske domain-containing protein</fullName>
    </recommendedName>
</protein>
<dbReference type="RefSeq" id="WP_066790334.1">
    <property type="nucleotide sequence ID" value="NZ_CP014806.1"/>
</dbReference>
<name>A0A143HFC6_9BACL</name>
<dbReference type="InterPro" id="IPR006076">
    <property type="entry name" value="FAD-dep_OxRdtase"/>
</dbReference>
<evidence type="ECO:0000256" key="2">
    <source>
        <dbReference type="ARBA" id="ARBA00022723"/>
    </source>
</evidence>
<dbReference type="GO" id="GO:0046872">
    <property type="term" value="F:metal ion binding"/>
    <property type="evidence" value="ECO:0007669"/>
    <property type="project" value="UniProtKB-KW"/>
</dbReference>
<dbReference type="KEGG" id="rst:ATY39_12760"/>
<evidence type="ECO:0000256" key="3">
    <source>
        <dbReference type="ARBA" id="ARBA00023004"/>
    </source>
</evidence>